<dbReference type="Pfam" id="PF13738">
    <property type="entry name" value="Pyr_redox_3"/>
    <property type="match status" value="1"/>
</dbReference>
<name>A0A1L9V094_ASPBC</name>
<dbReference type="Gene3D" id="3.50.50.60">
    <property type="entry name" value="FAD/NAD(P)-binding domain"/>
    <property type="match status" value="3"/>
</dbReference>
<dbReference type="PRINTS" id="PR00469">
    <property type="entry name" value="PNDRDTASEII"/>
</dbReference>
<accession>A0A1L9V094</accession>
<evidence type="ECO:0000256" key="1">
    <source>
        <dbReference type="ARBA" id="ARBA00001974"/>
    </source>
</evidence>
<evidence type="ECO:0000256" key="3">
    <source>
        <dbReference type="ARBA" id="ARBA00022630"/>
    </source>
</evidence>
<reference evidence="6" key="1">
    <citation type="journal article" date="2017" name="Genome Biol.">
        <title>Comparative genomics reveals high biological diversity and specific adaptations in the industrially and medically important fungal genus Aspergillus.</title>
        <authorList>
            <person name="de Vries R.P."/>
            <person name="Riley R."/>
            <person name="Wiebenga A."/>
            <person name="Aguilar-Osorio G."/>
            <person name="Amillis S."/>
            <person name="Uchima C.A."/>
            <person name="Anderluh G."/>
            <person name="Asadollahi M."/>
            <person name="Askin M."/>
            <person name="Barry K."/>
            <person name="Battaglia E."/>
            <person name="Bayram O."/>
            <person name="Benocci T."/>
            <person name="Braus-Stromeyer S.A."/>
            <person name="Caldana C."/>
            <person name="Canovas D."/>
            <person name="Cerqueira G.C."/>
            <person name="Chen F."/>
            <person name="Chen W."/>
            <person name="Choi C."/>
            <person name="Clum A."/>
            <person name="Dos Santos R.A."/>
            <person name="Damasio A.R."/>
            <person name="Diallinas G."/>
            <person name="Emri T."/>
            <person name="Fekete E."/>
            <person name="Flipphi M."/>
            <person name="Freyberg S."/>
            <person name="Gallo A."/>
            <person name="Gournas C."/>
            <person name="Habgood R."/>
            <person name="Hainaut M."/>
            <person name="Harispe M.L."/>
            <person name="Henrissat B."/>
            <person name="Hilden K.S."/>
            <person name="Hope R."/>
            <person name="Hossain A."/>
            <person name="Karabika E."/>
            <person name="Karaffa L."/>
            <person name="Karanyi Z."/>
            <person name="Krasevec N."/>
            <person name="Kuo A."/>
            <person name="Kusch H."/>
            <person name="LaButti K."/>
            <person name="Lagendijk E.L."/>
            <person name="Lapidus A."/>
            <person name="Levasseur A."/>
            <person name="Lindquist E."/>
            <person name="Lipzen A."/>
            <person name="Logrieco A.F."/>
            <person name="MacCabe A."/>
            <person name="Maekelae M.R."/>
            <person name="Malavazi I."/>
            <person name="Melin P."/>
            <person name="Meyer V."/>
            <person name="Mielnichuk N."/>
            <person name="Miskei M."/>
            <person name="Molnar A.P."/>
            <person name="Mule G."/>
            <person name="Ngan C.Y."/>
            <person name="Orejas M."/>
            <person name="Orosz E."/>
            <person name="Ouedraogo J.P."/>
            <person name="Overkamp K.M."/>
            <person name="Park H.-S."/>
            <person name="Perrone G."/>
            <person name="Piumi F."/>
            <person name="Punt P.J."/>
            <person name="Ram A.F."/>
            <person name="Ramon A."/>
            <person name="Rauscher S."/>
            <person name="Record E."/>
            <person name="Riano-Pachon D.M."/>
            <person name="Robert V."/>
            <person name="Roehrig J."/>
            <person name="Ruller R."/>
            <person name="Salamov A."/>
            <person name="Salih N.S."/>
            <person name="Samson R.A."/>
            <person name="Sandor E."/>
            <person name="Sanguinetti M."/>
            <person name="Schuetze T."/>
            <person name="Sepcic K."/>
            <person name="Shelest E."/>
            <person name="Sherlock G."/>
            <person name="Sophianopoulou V."/>
            <person name="Squina F.M."/>
            <person name="Sun H."/>
            <person name="Susca A."/>
            <person name="Todd R.B."/>
            <person name="Tsang A."/>
            <person name="Unkles S.E."/>
            <person name="van de Wiele N."/>
            <person name="van Rossen-Uffink D."/>
            <person name="Oliveira J.V."/>
            <person name="Vesth T.C."/>
            <person name="Visser J."/>
            <person name="Yu J.-H."/>
            <person name="Zhou M."/>
            <person name="Andersen M.R."/>
            <person name="Archer D.B."/>
            <person name="Baker S.E."/>
            <person name="Benoit I."/>
            <person name="Brakhage A.A."/>
            <person name="Braus G.H."/>
            <person name="Fischer R."/>
            <person name="Frisvad J.C."/>
            <person name="Goldman G.H."/>
            <person name="Houbraken J."/>
            <person name="Oakley B."/>
            <person name="Pocsi I."/>
            <person name="Scazzocchio C."/>
            <person name="Seiboth B."/>
            <person name="vanKuyk P.A."/>
            <person name="Wortman J."/>
            <person name="Dyer P.S."/>
            <person name="Grigoriev I.V."/>
        </authorList>
    </citation>
    <scope>NUCLEOTIDE SEQUENCE [LARGE SCALE GENOMIC DNA]</scope>
    <source>
        <strain evidence="6">CBS 101740 / IMI 381727 / IBT 21946</strain>
    </source>
</reference>
<evidence type="ECO:0000313" key="6">
    <source>
        <dbReference type="Proteomes" id="UP000184499"/>
    </source>
</evidence>
<dbReference type="Proteomes" id="UP000184499">
    <property type="component" value="Unassembled WGS sequence"/>
</dbReference>
<dbReference type="VEuPathDB" id="FungiDB:ASPBRDRAFT_50186"/>
<organism evidence="5 6">
    <name type="scientific">Aspergillus brasiliensis (strain CBS 101740 / IMI 381727 / IBT 21946)</name>
    <dbReference type="NCBI Taxonomy" id="767769"/>
    <lineage>
        <taxon>Eukaryota</taxon>
        <taxon>Fungi</taxon>
        <taxon>Dikarya</taxon>
        <taxon>Ascomycota</taxon>
        <taxon>Pezizomycotina</taxon>
        <taxon>Eurotiomycetes</taxon>
        <taxon>Eurotiomycetidae</taxon>
        <taxon>Eurotiales</taxon>
        <taxon>Aspergillaceae</taxon>
        <taxon>Aspergillus</taxon>
        <taxon>Aspergillus subgen. Circumdati</taxon>
    </lineage>
</organism>
<keyword evidence="4" id="KW-0274">FAD</keyword>
<dbReference type="InterPro" id="IPR036188">
    <property type="entry name" value="FAD/NAD-bd_sf"/>
</dbReference>
<dbReference type="GeneID" id="93578982"/>
<comment type="cofactor">
    <cofactor evidence="1">
        <name>FAD</name>
        <dbReference type="ChEBI" id="CHEBI:57692"/>
    </cofactor>
</comment>
<dbReference type="SUPFAM" id="SSF51905">
    <property type="entry name" value="FAD/NAD(P)-binding domain"/>
    <property type="match status" value="1"/>
</dbReference>
<protein>
    <recommendedName>
        <fullName evidence="7">Monooxygenase</fullName>
    </recommendedName>
</protein>
<keyword evidence="3" id="KW-0285">Flavoprotein</keyword>
<dbReference type="InterPro" id="IPR051209">
    <property type="entry name" value="FAD-bind_Monooxygenase_sf"/>
</dbReference>
<gene>
    <name evidence="5" type="ORF">ASPBRDRAFT_50186</name>
</gene>
<keyword evidence="6" id="KW-1185">Reference proteome</keyword>
<evidence type="ECO:0008006" key="7">
    <source>
        <dbReference type="Google" id="ProtNLM"/>
    </source>
</evidence>
<dbReference type="PANTHER" id="PTHR42877">
    <property type="entry name" value="L-ORNITHINE N(5)-MONOOXYGENASE-RELATED"/>
    <property type="match status" value="1"/>
</dbReference>
<dbReference type="RefSeq" id="XP_067484499.1">
    <property type="nucleotide sequence ID" value="XM_067626494.1"/>
</dbReference>
<evidence type="ECO:0000256" key="2">
    <source>
        <dbReference type="ARBA" id="ARBA00010139"/>
    </source>
</evidence>
<dbReference type="PANTHER" id="PTHR42877:SF5">
    <property type="entry name" value="L-ORNITHINE N(5)-MONOOXYGENASE-RELATED"/>
    <property type="match status" value="1"/>
</dbReference>
<evidence type="ECO:0000256" key="4">
    <source>
        <dbReference type="ARBA" id="ARBA00022827"/>
    </source>
</evidence>
<dbReference type="OMA" id="DVASHFY"/>
<dbReference type="OrthoDB" id="74360at2759"/>
<dbReference type="AlphaFoldDB" id="A0A1L9V094"/>
<evidence type="ECO:0000313" key="5">
    <source>
        <dbReference type="EMBL" id="OJJ77252.1"/>
    </source>
</evidence>
<sequence>MSIDTDVLIIGAGPSGLGMAIQLIRNFGTRRFEIIEKTSNVGGTWSLNTYPGCGCDVPSHFYSYSFAPNPFWSRKFALQPEIHQYFESVAEQYDLRPHVRFHSAVKLAEYDSETATWRVVIEDQRTARQFHKRCRILVSAVGALSVPKGCDIPGAEKYTGRLFHSAQWDHSFDYKDKEVVCVGNGCSATQFVPIMSAGPNKVKRITQFSRQAHWLAERPNPEYSRGFRFLMRWVPGAQRLYRLLLFVQLEKDFAGFRLESGRSLRNEWTAAATEYILKNSPVKYRNFLVPSSVMGCKRKVMDTDYLACLHRENVELVYNDPIDRITKSGVATQSGRVIEADAIILANGFETQKPLFPMEIRGQDGQSIADHWAEFAEGSPEAYFGTCLSGFPNLFLLMGPNTLSGHLSVLYTTECQINFIIRLLNPILGRYKHSSWPKKQCPDSVAVTSVAERRDIALTDQKAQQLVWATGCSSWFIDPSTGRNTIMFPDWQSKFHLRSIFIQWQDFVYSQAPRGAPQEIAVLSLLLEL</sequence>
<dbReference type="EMBL" id="KV878679">
    <property type="protein sequence ID" value="OJJ77252.1"/>
    <property type="molecule type" value="Genomic_DNA"/>
</dbReference>
<dbReference type="STRING" id="767769.A0A1L9V094"/>
<comment type="similarity">
    <text evidence="2">Belongs to the FAD-binding monooxygenase family.</text>
</comment>
<proteinExistence type="inferred from homology"/>